<name>A0A6J6WP88_9ZZZZ</name>
<proteinExistence type="predicted"/>
<dbReference type="InterPro" id="IPR051534">
    <property type="entry name" value="CBASS_pafABC_assoc_protein"/>
</dbReference>
<dbReference type="InterPro" id="IPR026881">
    <property type="entry name" value="WYL_dom"/>
</dbReference>
<evidence type="ECO:0000259" key="1">
    <source>
        <dbReference type="Pfam" id="PF13280"/>
    </source>
</evidence>
<evidence type="ECO:0000313" key="2">
    <source>
        <dbReference type="EMBL" id="CAB4785054.1"/>
    </source>
</evidence>
<reference evidence="2" key="1">
    <citation type="submission" date="2020-05" db="EMBL/GenBank/DDBJ databases">
        <authorList>
            <person name="Chiriac C."/>
            <person name="Salcher M."/>
            <person name="Ghai R."/>
            <person name="Kavagutti S V."/>
        </authorList>
    </citation>
    <scope>NUCLEOTIDE SEQUENCE</scope>
</reference>
<dbReference type="PANTHER" id="PTHR34580">
    <property type="match status" value="1"/>
</dbReference>
<dbReference type="EMBL" id="CAFAAB010000079">
    <property type="protein sequence ID" value="CAB4785054.1"/>
    <property type="molecule type" value="Genomic_DNA"/>
</dbReference>
<dbReference type="Pfam" id="PF13280">
    <property type="entry name" value="WYL"/>
    <property type="match status" value="1"/>
</dbReference>
<accession>A0A6J6WP88</accession>
<organism evidence="2">
    <name type="scientific">freshwater metagenome</name>
    <dbReference type="NCBI Taxonomy" id="449393"/>
    <lineage>
        <taxon>unclassified sequences</taxon>
        <taxon>metagenomes</taxon>
        <taxon>ecological metagenomes</taxon>
    </lineage>
</organism>
<gene>
    <name evidence="2" type="ORF">UFOPK2958_00786</name>
</gene>
<protein>
    <submittedName>
        <fullName evidence="2">Unannotated protein</fullName>
    </submittedName>
</protein>
<sequence>MANKQKIDKSGSRQRNLLSLLLKRTTSGDRMGLTLEQIVDQLLEDREGTDGRIFRELAYGGKSVEAYRQMFHRDRDDLADNGVEVIETLGRYTIDPTHVWVSGLQLTSEESRLLLELRCSIGRPFGPNGLLQSAPMQRATGSRFGAKAAAFGLAKQQKRAVTFEFAKPGFWRRNGVDTRTFVPLRFVVSGHRRYVVGYDVTKGAIRGFLMDRVLSVPKFATKEVEQKFELGTALVDEAKQWVPQQYQDAVTVDFTTTSAFANYVRILFGASVAEISESTKGTKVSMVFESEDGAIQFFVTHASHIQLITTRKFASVLKSWLTGVNPGSSLDASKLKLSADFDLYDNALLETLSMISAILNSDGLYASDLAERFSVPIEFVRENVTKAIMARDPLDDAAYLVPVEFGDLEDELNPMYVPVINASNASFGGDSPLTWSEVLDIQLMLSQILALGLNPDASALYGSLRTKIHDATEIGVTVYSPTTPFVDIVEQAMGSKIVHLSYQAEGSSEPTDRPVVPTEIQMVLGERYVRGIDVSGNTPVYRTYNLSRVWGVSLGATFEGNIPEDTAGSWLDKMLTGASKVLVAVNERALPIWENLPRAAIDPEVLEGVHVIEVLIANQGFLDRRLAMSGPYASVLRDSTPRSGIAFAQSLVQQLKL</sequence>
<dbReference type="PANTHER" id="PTHR34580:SF3">
    <property type="entry name" value="PROTEIN PAFB"/>
    <property type="match status" value="1"/>
</dbReference>
<dbReference type="AlphaFoldDB" id="A0A6J6WP88"/>
<feature type="domain" description="WYL" evidence="1">
    <location>
        <begin position="156"/>
        <end position="216"/>
    </location>
</feature>